<accession>A0A1I2RNF1</accession>
<name>A0A1I2RNF1_9FIRM</name>
<keyword evidence="1" id="KW-0812">Transmembrane</keyword>
<evidence type="ECO:0000313" key="3">
    <source>
        <dbReference type="Proteomes" id="UP000199337"/>
    </source>
</evidence>
<organism evidence="2 3">
    <name type="scientific">Desulfotruncus arcticus DSM 17038</name>
    <dbReference type="NCBI Taxonomy" id="1121424"/>
    <lineage>
        <taxon>Bacteria</taxon>
        <taxon>Bacillati</taxon>
        <taxon>Bacillota</taxon>
        <taxon>Clostridia</taxon>
        <taxon>Eubacteriales</taxon>
        <taxon>Desulfallaceae</taxon>
        <taxon>Desulfotruncus</taxon>
    </lineage>
</organism>
<protein>
    <submittedName>
        <fullName evidence="2">Uncharacterized protein</fullName>
    </submittedName>
</protein>
<evidence type="ECO:0000256" key="1">
    <source>
        <dbReference type="SAM" id="Phobius"/>
    </source>
</evidence>
<dbReference type="AlphaFoldDB" id="A0A1I2RNF1"/>
<gene>
    <name evidence="2" type="ORF">SAMN05660649_01605</name>
</gene>
<feature type="transmembrane region" description="Helical" evidence="1">
    <location>
        <begin position="6"/>
        <end position="23"/>
    </location>
</feature>
<dbReference type="STRING" id="341036.SAMN05660649_01605"/>
<proteinExistence type="predicted"/>
<keyword evidence="3" id="KW-1185">Reference proteome</keyword>
<reference evidence="3" key="1">
    <citation type="submission" date="2016-10" db="EMBL/GenBank/DDBJ databases">
        <authorList>
            <person name="Varghese N."/>
            <person name="Submissions S."/>
        </authorList>
    </citation>
    <scope>NUCLEOTIDE SEQUENCE [LARGE SCALE GENOMIC DNA]</scope>
    <source>
        <strain evidence="3">DSM 17038</strain>
    </source>
</reference>
<sequence>MHPYCYVMLTVASVILQVTISAIRKIAQRTEGTTGAPDTSNLKTFFRVGINDIQQTFSFYSVLFQLWPR</sequence>
<keyword evidence="1" id="KW-1133">Transmembrane helix</keyword>
<evidence type="ECO:0000313" key="2">
    <source>
        <dbReference type="EMBL" id="SFG40999.1"/>
    </source>
</evidence>
<keyword evidence="1" id="KW-0472">Membrane</keyword>
<dbReference type="EMBL" id="FOOX01000004">
    <property type="protein sequence ID" value="SFG40999.1"/>
    <property type="molecule type" value="Genomic_DNA"/>
</dbReference>
<dbReference type="Proteomes" id="UP000199337">
    <property type="component" value="Unassembled WGS sequence"/>
</dbReference>